<protein>
    <submittedName>
        <fullName evidence="2">Permease component of an ABC superfamily antimicrobial peptide transporter</fullName>
    </submittedName>
</protein>
<feature type="transmembrane region" description="Helical" evidence="1">
    <location>
        <begin position="17"/>
        <end position="34"/>
    </location>
</feature>
<name>A0A091CDJ8_9ENTE</name>
<reference evidence="2 3" key="1">
    <citation type="submission" date="2014-08" db="EMBL/GenBank/DDBJ databases">
        <title>Genome sequence of Tetragenococcus muriaticus.</title>
        <authorList>
            <person name="Chuea-nongthon C."/>
            <person name="Rodtong S."/>
            <person name="Yongsawatdigul J."/>
            <person name="Steele J.L."/>
            <person name="Liu X.-y."/>
            <person name="Speers J."/>
            <person name="Glasner J.D."/>
            <person name="Neeno-Eckwall E.C."/>
        </authorList>
    </citation>
    <scope>NUCLEOTIDE SEQUENCE [LARGE SCALE GENOMIC DNA]</scope>
    <source>
        <strain evidence="2 3">PMC-11-5</strain>
    </source>
</reference>
<keyword evidence="1" id="KW-0472">Membrane</keyword>
<evidence type="ECO:0000256" key="1">
    <source>
        <dbReference type="SAM" id="Phobius"/>
    </source>
</evidence>
<organism evidence="2 3">
    <name type="scientific">Tetragenococcus muriaticus PMC-11-5</name>
    <dbReference type="NCBI Taxonomy" id="1302649"/>
    <lineage>
        <taxon>Bacteria</taxon>
        <taxon>Bacillati</taxon>
        <taxon>Bacillota</taxon>
        <taxon>Bacilli</taxon>
        <taxon>Lactobacillales</taxon>
        <taxon>Enterococcaceae</taxon>
        <taxon>Tetragenococcus</taxon>
    </lineage>
</organism>
<comment type="caution">
    <text evidence="2">The sequence shown here is derived from an EMBL/GenBank/DDBJ whole genome shotgun (WGS) entry which is preliminary data.</text>
</comment>
<keyword evidence="1" id="KW-0812">Transmembrane</keyword>
<sequence length="44" mass="5027">MLLKLSLTGLKGRWRDYVVLFSGLMIAAGIFYMFQSMASNDAFY</sequence>
<accession>A0A091CDJ8</accession>
<dbReference type="EMBL" id="JPVU01000107">
    <property type="protein sequence ID" value="KFN92208.1"/>
    <property type="molecule type" value="Genomic_DNA"/>
</dbReference>
<evidence type="ECO:0000313" key="2">
    <source>
        <dbReference type="EMBL" id="KFN92208.1"/>
    </source>
</evidence>
<proteinExistence type="predicted"/>
<evidence type="ECO:0000313" key="3">
    <source>
        <dbReference type="Proteomes" id="UP000029380"/>
    </source>
</evidence>
<gene>
    <name evidence="2" type="ORF">TMUPMC115_1076</name>
</gene>
<dbReference type="AlphaFoldDB" id="A0A091CDJ8"/>
<dbReference type="PATRIC" id="fig|1302649.3.peg.1078"/>
<keyword evidence="1" id="KW-1133">Transmembrane helix</keyword>
<dbReference type="Proteomes" id="UP000029380">
    <property type="component" value="Unassembled WGS sequence"/>
</dbReference>